<organism evidence="4 5">
    <name type="scientific">Pseudomonas helleri</name>
    <dbReference type="NCBI Taxonomy" id="1608996"/>
    <lineage>
        <taxon>Bacteria</taxon>
        <taxon>Pseudomonadati</taxon>
        <taxon>Pseudomonadota</taxon>
        <taxon>Gammaproteobacteria</taxon>
        <taxon>Pseudomonadales</taxon>
        <taxon>Pseudomonadaceae</taxon>
        <taxon>Pseudomonas</taxon>
    </lineage>
</organism>
<gene>
    <name evidence="4" type="ORF">GHO39_23870</name>
</gene>
<dbReference type="Proteomes" id="UP000489190">
    <property type="component" value="Unassembled WGS sequence"/>
</dbReference>
<dbReference type="SUPFAM" id="SSF51735">
    <property type="entry name" value="NAD(P)-binding Rossmann-fold domains"/>
    <property type="match status" value="1"/>
</dbReference>
<evidence type="ECO:0000256" key="2">
    <source>
        <dbReference type="ARBA" id="ARBA00007637"/>
    </source>
</evidence>
<evidence type="ECO:0000313" key="5">
    <source>
        <dbReference type="Proteomes" id="UP000489190"/>
    </source>
</evidence>
<name>A0A7X1XKZ1_9PSED</name>
<accession>A0A7X1XKZ1</accession>
<protein>
    <submittedName>
        <fullName evidence="4">NAD-dependent epimerase/dehydratase family protein</fullName>
    </submittedName>
</protein>
<evidence type="ECO:0000313" key="4">
    <source>
        <dbReference type="EMBL" id="MQT92144.1"/>
    </source>
</evidence>
<proteinExistence type="inferred from homology"/>
<evidence type="ECO:0000256" key="1">
    <source>
        <dbReference type="ARBA" id="ARBA00005125"/>
    </source>
</evidence>
<feature type="domain" description="NAD-dependent epimerase/dehydratase" evidence="3">
    <location>
        <begin position="17"/>
        <end position="241"/>
    </location>
</feature>
<dbReference type="InterPro" id="IPR036291">
    <property type="entry name" value="NAD(P)-bd_dom_sf"/>
</dbReference>
<dbReference type="AlphaFoldDB" id="A0A7X1XKZ1"/>
<reference evidence="4 5" key="1">
    <citation type="submission" date="2019-10" db="EMBL/GenBank/DDBJ databases">
        <title>Evaluation of single-gene subtyping targets for Pseudomonas.</title>
        <authorList>
            <person name="Reichler S.J."/>
            <person name="Orsi R.H."/>
            <person name="Wiedmann M."/>
            <person name="Martin N.H."/>
            <person name="Murphy S.I."/>
        </authorList>
    </citation>
    <scope>NUCLEOTIDE SEQUENCE [LARGE SCALE GENOMIC DNA]</scope>
    <source>
        <strain evidence="4 5">FSL R10-3254</strain>
    </source>
</reference>
<dbReference type="Gene3D" id="3.40.50.720">
    <property type="entry name" value="NAD(P)-binding Rossmann-like Domain"/>
    <property type="match status" value="1"/>
</dbReference>
<dbReference type="PANTHER" id="PTHR43000">
    <property type="entry name" value="DTDP-D-GLUCOSE 4,6-DEHYDRATASE-RELATED"/>
    <property type="match status" value="1"/>
</dbReference>
<dbReference type="EMBL" id="WIWI01000088">
    <property type="protein sequence ID" value="MQT92144.1"/>
    <property type="molecule type" value="Genomic_DNA"/>
</dbReference>
<sequence>MSNNTCACKVPLKSKLLITGGSGFVGSALLDELVRSDKYYVVNALRKLTGMKTGNVEEFYLSTLSDMTNWLDALQNVDVVIHSAARVHVMNELESDPLQAFRAVNVDATMNLAKQAVEAKVRRFIFISSIKVNGEETSEGKPFTSWQRPEPLDDYGRSKLEAEQKLLALAQVSQMEVVIIRPVLVYGPGVKANFEKMIACVDKMIPLPLLSIANARSLVFIENLVDLICVCINHKNAANQVFLVSDGVDYSTVTIFQKLAKALHKHSMLFPFPVYIMKIAGLITGKKQVVQRLCGSLQVDISRTKELLDWTPPVNTDEAFIKTVEHYKKYLSKL</sequence>
<comment type="similarity">
    <text evidence="2">Belongs to the NAD(P)-dependent epimerase/dehydratase family.</text>
</comment>
<dbReference type="InterPro" id="IPR001509">
    <property type="entry name" value="Epimerase_deHydtase"/>
</dbReference>
<dbReference type="Pfam" id="PF01370">
    <property type="entry name" value="Epimerase"/>
    <property type="match status" value="1"/>
</dbReference>
<comment type="pathway">
    <text evidence="1">Bacterial outer membrane biogenesis; LPS O-antigen biosynthesis.</text>
</comment>
<comment type="caution">
    <text evidence="4">The sequence shown here is derived from an EMBL/GenBank/DDBJ whole genome shotgun (WGS) entry which is preliminary data.</text>
</comment>
<dbReference type="CDD" id="cd05232">
    <property type="entry name" value="UDP_G4E_4_SDR_e"/>
    <property type="match status" value="1"/>
</dbReference>
<evidence type="ECO:0000259" key="3">
    <source>
        <dbReference type="Pfam" id="PF01370"/>
    </source>
</evidence>
<dbReference type="RefSeq" id="WP_153330572.1">
    <property type="nucleotide sequence ID" value="NZ_WIWI01000088.1"/>
</dbReference>